<gene>
    <name evidence="1" type="ORF">CVLEPA_LOCUS9501</name>
</gene>
<dbReference type="EMBL" id="CAWYQH010000057">
    <property type="protein sequence ID" value="CAK8679249.1"/>
    <property type="molecule type" value="Genomic_DNA"/>
</dbReference>
<accession>A0ABP0FLC1</accession>
<sequence>MTKQASKLTSSSPSHLVTIAGGFIPLCEEIIKKIKRSKNVDQQIKDKWLSLTLNHTSQCYLKIKLYDKSLQLANQAMDILPLDIGQHQYLRNQASYYRINSLGPVDSARCWSHQMIQDATFADN</sequence>
<keyword evidence="2" id="KW-1185">Reference proteome</keyword>
<evidence type="ECO:0000313" key="1">
    <source>
        <dbReference type="EMBL" id="CAK8679249.1"/>
    </source>
</evidence>
<evidence type="ECO:0000313" key="2">
    <source>
        <dbReference type="Proteomes" id="UP001642483"/>
    </source>
</evidence>
<name>A0ABP0FLC1_CLALP</name>
<protein>
    <submittedName>
        <fullName evidence="1">Uncharacterized protein</fullName>
    </submittedName>
</protein>
<reference evidence="1 2" key="1">
    <citation type="submission" date="2024-02" db="EMBL/GenBank/DDBJ databases">
        <authorList>
            <person name="Daric V."/>
            <person name="Darras S."/>
        </authorList>
    </citation>
    <scope>NUCLEOTIDE SEQUENCE [LARGE SCALE GENOMIC DNA]</scope>
</reference>
<dbReference type="Proteomes" id="UP001642483">
    <property type="component" value="Unassembled WGS sequence"/>
</dbReference>
<comment type="caution">
    <text evidence="1">The sequence shown here is derived from an EMBL/GenBank/DDBJ whole genome shotgun (WGS) entry which is preliminary data.</text>
</comment>
<organism evidence="1 2">
    <name type="scientific">Clavelina lepadiformis</name>
    <name type="common">Light-bulb sea squirt</name>
    <name type="synonym">Ascidia lepadiformis</name>
    <dbReference type="NCBI Taxonomy" id="159417"/>
    <lineage>
        <taxon>Eukaryota</taxon>
        <taxon>Metazoa</taxon>
        <taxon>Chordata</taxon>
        <taxon>Tunicata</taxon>
        <taxon>Ascidiacea</taxon>
        <taxon>Aplousobranchia</taxon>
        <taxon>Clavelinidae</taxon>
        <taxon>Clavelina</taxon>
    </lineage>
</organism>
<proteinExistence type="predicted"/>